<sequence length="77" mass="8661">MFSLPQQMLKCMYNDGFGGSLVKQTYSSLCPQAPYSMCTTCNSILPKLLDRFNIDFSVCIQQAAVKRPKNILNNQCC</sequence>
<organism evidence="1">
    <name type="scientific">Arion vulgaris</name>
    <dbReference type="NCBI Taxonomy" id="1028688"/>
    <lineage>
        <taxon>Eukaryota</taxon>
        <taxon>Metazoa</taxon>
        <taxon>Spiralia</taxon>
        <taxon>Lophotrochozoa</taxon>
        <taxon>Mollusca</taxon>
        <taxon>Gastropoda</taxon>
        <taxon>Heterobranchia</taxon>
        <taxon>Euthyneura</taxon>
        <taxon>Panpulmonata</taxon>
        <taxon>Eupulmonata</taxon>
        <taxon>Stylommatophora</taxon>
        <taxon>Helicina</taxon>
        <taxon>Arionoidea</taxon>
        <taxon>Arionidae</taxon>
        <taxon>Arion</taxon>
    </lineage>
</organism>
<proteinExistence type="predicted"/>
<gene>
    <name evidence="1" type="primary">ORF137399</name>
</gene>
<protein>
    <submittedName>
        <fullName evidence="1">Uncharacterized protein</fullName>
    </submittedName>
</protein>
<dbReference type="AlphaFoldDB" id="A0A0B7AUF5"/>
<dbReference type="EMBL" id="HACG01036640">
    <property type="protein sequence ID" value="CEK83505.1"/>
    <property type="molecule type" value="Transcribed_RNA"/>
</dbReference>
<accession>A0A0B7AUF5</accession>
<reference evidence="1" key="1">
    <citation type="submission" date="2014-12" db="EMBL/GenBank/DDBJ databases">
        <title>Insight into the proteome of Arion vulgaris.</title>
        <authorList>
            <person name="Aradska J."/>
            <person name="Bulat T."/>
            <person name="Smidak R."/>
            <person name="Sarate P."/>
            <person name="Gangsoo J."/>
            <person name="Sialana F."/>
            <person name="Bilban M."/>
            <person name="Lubec G."/>
        </authorList>
    </citation>
    <scope>NUCLEOTIDE SEQUENCE</scope>
    <source>
        <tissue evidence="1">Skin</tissue>
    </source>
</reference>
<name>A0A0B7AUF5_9EUPU</name>
<evidence type="ECO:0000313" key="1">
    <source>
        <dbReference type="EMBL" id="CEK83505.1"/>
    </source>
</evidence>